<evidence type="ECO:0000313" key="2">
    <source>
        <dbReference type="EMBL" id="MCL1123544.1"/>
    </source>
</evidence>
<feature type="domain" description="Novel STAND NTPase 5" evidence="1">
    <location>
        <begin position="316"/>
        <end position="450"/>
    </location>
</feature>
<dbReference type="Pfam" id="PF25199">
    <property type="entry name" value="nSTAND_NTPase5"/>
    <property type="match status" value="1"/>
</dbReference>
<dbReference type="InterPro" id="IPR057574">
    <property type="entry name" value="nSTAND_NTPase5_dom"/>
</dbReference>
<evidence type="ECO:0000259" key="1">
    <source>
        <dbReference type="Pfam" id="PF25199"/>
    </source>
</evidence>
<dbReference type="SUPFAM" id="SSF52540">
    <property type="entry name" value="P-loop containing nucleoside triphosphate hydrolases"/>
    <property type="match status" value="1"/>
</dbReference>
<dbReference type="Pfam" id="PF13289">
    <property type="entry name" value="SIR2_2"/>
    <property type="match status" value="1"/>
</dbReference>
<dbReference type="RefSeq" id="WP_248938831.1">
    <property type="nucleotide sequence ID" value="NZ_JAKIKS010000007.1"/>
</dbReference>
<sequence>MNENIKQSLLRGRLVLLLGAGASYGSKMSNGKDIPLGLETAKILADMIGEKYCQEPLSDVYNVVKETIGEHQLHTKMESLFKHITPTKNYIEILKYPFFRIYSLNIDDAMENAKTHNRGLKFNVRLRNDKIIEPDQLYRTIDYIKLNGDINRVTDGFIFSSQEYAKGSAKAPLWYEEVARDFTKYTFLFIGTELNEPLFHHMVESYSSKSHTADFKSYLITPSINSIRKRSLASSKVEHIKGTMSDFVAWLKSEFESVPTPLDVLWNVRPSIATMLSQADGIKEDKHIKILSSITPIHRSSLSLIQQNPSLSGVKEFYKGFKPTWQDIIENVPAILTSTENLYNIFESTPPPLSLYLVTGSAGCGKSTTLKQLALHLSESKNMNVYFIEEYTKILNKVVDELDERNSSSYYLFFDRIGDFASQISEIISKDKSFKVIFISAENPNNWIMRVKEHLSDKLTKQIDISKIVDQDADRILAKVEEYGNWTRLSKLSKKRRRFELLKRSKKQLLIGLMEATSGEGYIDLIKKEYSAIKNKSQRFLLILSGLATRERVVASESTLSRALDFLGLESNVYFLSGFLEGTLKYSNGNVTTRHKVYIDKLFERHVSQKDLHSAIVAYLKSFTVYDFPIAINISKSEMAIYKSLVNAKLLNKLFSGNETFILSIYELYEKDFEKEGLFLMQYGLALRTFSKDDEALEKLKIAHIAYPENPQVEHSLAHQKLIIACKTHDENYAMLLLAEAQAVLKRLDRAGIQIYDTYPITALSESHVQILDKFGQKESALIHAKIYFNQIDKTKNVLENERLQKTLAKLLKYTTTTKWVNS</sequence>
<gene>
    <name evidence="2" type="ORF">L2764_03365</name>
</gene>
<organism evidence="2 3">
    <name type="scientific">Shewanella surugensis</name>
    <dbReference type="NCBI Taxonomy" id="212020"/>
    <lineage>
        <taxon>Bacteria</taxon>
        <taxon>Pseudomonadati</taxon>
        <taxon>Pseudomonadota</taxon>
        <taxon>Gammaproteobacteria</taxon>
        <taxon>Alteromonadales</taxon>
        <taxon>Shewanellaceae</taxon>
        <taxon>Shewanella</taxon>
    </lineage>
</organism>
<dbReference type="EMBL" id="JAKIKS010000007">
    <property type="protein sequence ID" value="MCL1123544.1"/>
    <property type="molecule type" value="Genomic_DNA"/>
</dbReference>
<accession>A0ABT0L771</accession>
<dbReference type="Gene3D" id="3.40.50.300">
    <property type="entry name" value="P-loop containing nucleotide triphosphate hydrolases"/>
    <property type="match status" value="1"/>
</dbReference>
<protein>
    <submittedName>
        <fullName evidence="2">SIR2 family protein</fullName>
    </submittedName>
</protein>
<reference evidence="2 3" key="1">
    <citation type="submission" date="2022-01" db="EMBL/GenBank/DDBJ databases">
        <title>Whole genome-based taxonomy of the Shewanellaceae.</title>
        <authorList>
            <person name="Martin-Rodriguez A.J."/>
        </authorList>
    </citation>
    <scope>NUCLEOTIDE SEQUENCE [LARGE SCALE GENOMIC DNA]</scope>
    <source>
        <strain evidence="2 3">DSM 17177</strain>
    </source>
</reference>
<dbReference type="Proteomes" id="UP001203423">
    <property type="component" value="Unassembled WGS sequence"/>
</dbReference>
<evidence type="ECO:0000313" key="3">
    <source>
        <dbReference type="Proteomes" id="UP001203423"/>
    </source>
</evidence>
<proteinExistence type="predicted"/>
<keyword evidence="3" id="KW-1185">Reference proteome</keyword>
<comment type="caution">
    <text evidence="2">The sequence shown here is derived from an EMBL/GenBank/DDBJ whole genome shotgun (WGS) entry which is preliminary data.</text>
</comment>
<dbReference type="InterPro" id="IPR027417">
    <property type="entry name" value="P-loop_NTPase"/>
</dbReference>
<name>A0ABT0L771_9GAMM</name>